<reference evidence="2" key="2">
    <citation type="submission" date="2022-06" db="UniProtKB">
        <authorList>
            <consortium name="EnsemblMetazoa"/>
        </authorList>
    </citation>
    <scope>IDENTIFICATION</scope>
    <source>
        <strain evidence="2">DF5081</strain>
    </source>
</reference>
<protein>
    <submittedName>
        <fullName evidence="2">Uncharacterized protein</fullName>
    </submittedName>
</protein>
<feature type="compositionally biased region" description="Basic residues" evidence="1">
    <location>
        <begin position="1"/>
        <end position="10"/>
    </location>
</feature>
<organism evidence="2 3">
    <name type="scientific">Caenorhabditis japonica</name>
    <dbReference type="NCBI Taxonomy" id="281687"/>
    <lineage>
        <taxon>Eukaryota</taxon>
        <taxon>Metazoa</taxon>
        <taxon>Ecdysozoa</taxon>
        <taxon>Nematoda</taxon>
        <taxon>Chromadorea</taxon>
        <taxon>Rhabditida</taxon>
        <taxon>Rhabditina</taxon>
        <taxon>Rhabditomorpha</taxon>
        <taxon>Rhabditoidea</taxon>
        <taxon>Rhabditidae</taxon>
        <taxon>Peloderinae</taxon>
        <taxon>Caenorhabditis</taxon>
    </lineage>
</organism>
<dbReference type="EnsemblMetazoa" id="CJA32438.1">
    <property type="protein sequence ID" value="CJA32438.1"/>
    <property type="gene ID" value="WBGene00208285"/>
</dbReference>
<dbReference type="Proteomes" id="UP000005237">
    <property type="component" value="Unassembled WGS sequence"/>
</dbReference>
<dbReference type="AlphaFoldDB" id="A0A8R1IDS2"/>
<feature type="compositionally biased region" description="Polar residues" evidence="1">
    <location>
        <begin position="11"/>
        <end position="30"/>
    </location>
</feature>
<accession>A0A8R1IDS2</accession>
<keyword evidence="3" id="KW-1185">Reference proteome</keyword>
<evidence type="ECO:0000313" key="2">
    <source>
        <dbReference type="EnsemblMetazoa" id="CJA32438.1"/>
    </source>
</evidence>
<feature type="region of interest" description="Disordered" evidence="1">
    <location>
        <begin position="1"/>
        <end position="30"/>
    </location>
</feature>
<name>A0A8R1IDS2_CAEJA</name>
<reference evidence="3" key="1">
    <citation type="submission" date="2010-08" db="EMBL/GenBank/DDBJ databases">
        <authorList>
            <consortium name="Caenorhabditis japonica Sequencing Consortium"/>
            <person name="Wilson R.K."/>
        </authorList>
    </citation>
    <scope>NUCLEOTIDE SEQUENCE [LARGE SCALE GENOMIC DNA]</scope>
    <source>
        <strain evidence="3">DF5081</strain>
    </source>
</reference>
<evidence type="ECO:0000256" key="1">
    <source>
        <dbReference type="SAM" id="MobiDB-lite"/>
    </source>
</evidence>
<evidence type="ECO:0000313" key="3">
    <source>
        <dbReference type="Proteomes" id="UP000005237"/>
    </source>
</evidence>
<proteinExistence type="predicted"/>
<sequence>MGRKNGRRNKSTASVGSKKSRAQSVSTGRFQPSVDGFSAFLVVVFETRKEWTGLYVARYQKSLPQRNTATADCRRAQRHLLSQNMTKREIFELPKVKKLHRIHGWQ</sequence>